<evidence type="ECO:0000256" key="5">
    <source>
        <dbReference type="PROSITE-ProRule" id="PRU00283"/>
    </source>
</evidence>
<dbReference type="GO" id="GO:0003777">
    <property type="term" value="F:microtubule motor activity"/>
    <property type="evidence" value="ECO:0007669"/>
    <property type="project" value="InterPro"/>
</dbReference>
<dbReference type="InterPro" id="IPR008984">
    <property type="entry name" value="SMAD_FHA_dom_sf"/>
</dbReference>
<proteinExistence type="inferred from homology"/>
<dbReference type="SMART" id="SM00129">
    <property type="entry name" value="KISc"/>
    <property type="match status" value="1"/>
</dbReference>
<evidence type="ECO:0000256" key="2">
    <source>
        <dbReference type="ARBA" id="ARBA00022840"/>
    </source>
</evidence>
<evidence type="ECO:0000256" key="3">
    <source>
        <dbReference type="ARBA" id="ARBA00023054"/>
    </source>
</evidence>
<dbReference type="Proteomes" id="UP000041254">
    <property type="component" value="Unassembled WGS sequence"/>
</dbReference>
<feature type="binding site" evidence="5">
    <location>
        <begin position="113"/>
        <end position="120"/>
    </location>
    <ligand>
        <name>ATP</name>
        <dbReference type="ChEBI" id="CHEBI:30616"/>
    </ligand>
</feature>
<evidence type="ECO:0000256" key="1">
    <source>
        <dbReference type="ARBA" id="ARBA00022741"/>
    </source>
</evidence>
<evidence type="ECO:0000256" key="6">
    <source>
        <dbReference type="SAM" id="Coils"/>
    </source>
</evidence>
<dbReference type="GO" id="GO:0008017">
    <property type="term" value="F:microtubule binding"/>
    <property type="evidence" value="ECO:0007669"/>
    <property type="project" value="InterPro"/>
</dbReference>
<keyword evidence="10" id="KW-1185">Reference proteome</keyword>
<dbReference type="PROSITE" id="PS00411">
    <property type="entry name" value="KINESIN_MOTOR_1"/>
    <property type="match status" value="1"/>
</dbReference>
<dbReference type="InterPro" id="IPR019821">
    <property type="entry name" value="Kinesin_motor_CS"/>
</dbReference>
<organism evidence="9 10">
    <name type="scientific">Vitrella brassicaformis (strain CCMP3155)</name>
    <dbReference type="NCBI Taxonomy" id="1169540"/>
    <lineage>
        <taxon>Eukaryota</taxon>
        <taxon>Sar</taxon>
        <taxon>Alveolata</taxon>
        <taxon>Colpodellida</taxon>
        <taxon>Vitrellaceae</taxon>
        <taxon>Vitrella</taxon>
    </lineage>
</organism>
<protein>
    <recommendedName>
        <fullName evidence="8">Kinesin motor domain-containing protein</fullName>
    </recommendedName>
</protein>
<name>A0A0G4F4A4_VITBC</name>
<evidence type="ECO:0000256" key="4">
    <source>
        <dbReference type="ARBA" id="ARBA00023175"/>
    </source>
</evidence>
<evidence type="ECO:0000313" key="10">
    <source>
        <dbReference type="Proteomes" id="UP000041254"/>
    </source>
</evidence>
<comment type="similarity">
    <text evidence="5">Belongs to the TRAFAC class myosin-kinesin ATPase superfamily. Kinesin family.</text>
</comment>
<keyword evidence="1 5" id="KW-0547">Nucleotide-binding</keyword>
<dbReference type="PhylomeDB" id="A0A0G4F4A4"/>
<feature type="region of interest" description="Disordered" evidence="7">
    <location>
        <begin position="318"/>
        <end position="346"/>
    </location>
</feature>
<dbReference type="InParanoid" id="A0A0G4F4A4"/>
<keyword evidence="3 6" id="KW-0175">Coiled coil</keyword>
<feature type="compositionally biased region" description="Low complexity" evidence="7">
    <location>
        <begin position="957"/>
        <end position="968"/>
    </location>
</feature>
<dbReference type="EMBL" id="CDMY01000376">
    <property type="protein sequence ID" value="CEM07092.1"/>
    <property type="molecule type" value="Genomic_DNA"/>
</dbReference>
<dbReference type="InterPro" id="IPR001752">
    <property type="entry name" value="Kinesin_motor_dom"/>
</dbReference>
<evidence type="ECO:0000313" key="9">
    <source>
        <dbReference type="EMBL" id="CEM07092.1"/>
    </source>
</evidence>
<feature type="compositionally biased region" description="Basic and acidic residues" evidence="7">
    <location>
        <begin position="826"/>
        <end position="838"/>
    </location>
</feature>
<dbReference type="GO" id="GO:0005524">
    <property type="term" value="F:ATP binding"/>
    <property type="evidence" value="ECO:0007669"/>
    <property type="project" value="UniProtKB-UniRule"/>
</dbReference>
<feature type="region of interest" description="Disordered" evidence="7">
    <location>
        <begin position="1396"/>
        <end position="1466"/>
    </location>
</feature>
<feature type="compositionally biased region" description="Polar residues" evidence="7">
    <location>
        <begin position="839"/>
        <end position="853"/>
    </location>
</feature>
<keyword evidence="4 5" id="KW-0505">Motor protein</keyword>
<dbReference type="PRINTS" id="PR00380">
    <property type="entry name" value="KINESINHEAVY"/>
</dbReference>
<feature type="coiled-coil region" evidence="6">
    <location>
        <begin position="417"/>
        <end position="444"/>
    </location>
</feature>
<reference evidence="9 10" key="1">
    <citation type="submission" date="2014-11" db="EMBL/GenBank/DDBJ databases">
        <authorList>
            <person name="Zhu J."/>
            <person name="Qi W."/>
            <person name="Song R."/>
        </authorList>
    </citation>
    <scope>NUCLEOTIDE SEQUENCE [LARGE SCALE GENOMIC DNA]</scope>
</reference>
<dbReference type="PANTHER" id="PTHR47117">
    <property type="entry name" value="STAR-RELATED LIPID TRANSFER PROTEIN 9"/>
    <property type="match status" value="1"/>
</dbReference>
<dbReference type="InterPro" id="IPR036961">
    <property type="entry name" value="Kinesin_motor_dom_sf"/>
</dbReference>
<accession>A0A0G4F4A4</accession>
<dbReference type="STRING" id="1169540.A0A0G4F4A4"/>
<dbReference type="InterPro" id="IPR027417">
    <property type="entry name" value="P-loop_NTPase"/>
</dbReference>
<evidence type="ECO:0000256" key="7">
    <source>
        <dbReference type="SAM" id="MobiDB-lite"/>
    </source>
</evidence>
<dbReference type="Pfam" id="PF00225">
    <property type="entry name" value="Kinesin"/>
    <property type="match status" value="1"/>
</dbReference>
<dbReference type="VEuPathDB" id="CryptoDB:Vbra_14432"/>
<dbReference type="OrthoDB" id="3176171at2759"/>
<dbReference type="SUPFAM" id="SSF52540">
    <property type="entry name" value="P-loop containing nucleoside triphosphate hydrolases"/>
    <property type="match status" value="1"/>
</dbReference>
<evidence type="ECO:0000259" key="8">
    <source>
        <dbReference type="PROSITE" id="PS50067"/>
    </source>
</evidence>
<keyword evidence="2 5" id="KW-0067">ATP-binding</keyword>
<feature type="region of interest" description="Disordered" evidence="7">
    <location>
        <begin position="826"/>
        <end position="875"/>
    </location>
</feature>
<feature type="region of interest" description="Disordered" evidence="7">
    <location>
        <begin position="1062"/>
        <end position="1082"/>
    </location>
</feature>
<dbReference type="SUPFAM" id="SSF49879">
    <property type="entry name" value="SMAD/FHA domain"/>
    <property type="match status" value="1"/>
</dbReference>
<dbReference type="GO" id="GO:0007018">
    <property type="term" value="P:microtubule-based movement"/>
    <property type="evidence" value="ECO:0007669"/>
    <property type="project" value="InterPro"/>
</dbReference>
<feature type="region of interest" description="Disordered" evidence="7">
    <location>
        <begin position="1137"/>
        <end position="1173"/>
    </location>
</feature>
<feature type="region of interest" description="Disordered" evidence="7">
    <location>
        <begin position="919"/>
        <end position="970"/>
    </location>
</feature>
<sequence length="1514" mass="164589">MAPSTSTIKVAVRVRPLNQREKKLKDLNCIAISDDSTTLVVQHEGAPVDEGGGLPLLAVGGAAVSFGGDGENRFTFDHVLDESVEQHDVYDNLGAELIDNALGGYNATIFAYGQTSAGKSFTILGPPSNPGILPRVCKTLFERVEAQNEAFSRGDPSCTDECKVQASYLEIYNERLHDLLSPDKPASGPLAAAPPVLDIYSHPVFGVYIPELTEPAVKTYDDVDRLLQFGSKKRTVSATNLNAMSSRSHTVFTLTVQQIPRDRKKGVAKFARLHIIDLAGSERTEKSKTGGERQVEGSFINKSLTTLGMVISRLAEMQEQQERDSKTTGSPKRPSLAPGRPSLKRSKAVVNVGATSIHIPYRNSKLTYILSDSLGGNSRTCMIACISPALSNVSETLSTLRFATRVKKITNKPKLNVTESDKLVADLKSEIAQLRQQLEDAKKTTAIGGELPMLADMRNELRNRETLVNKLQAGDAEKEAADLASRQLHLLQELGLGPSGGGGVGVAFTSPFGDMPYLLNISDDPMLCGTLMYFIKPEAPGEDVDTTQGTTIGTAEDATIVLRGLGLHLMSCRIVNDANTRLTLIPEDAKVMVNGRVVPKGVRHLLRNHDRIVIGRAFVFRVIIPSAIAAAAESPTQVARRDDGSEEGEDAVDMSKVLSEILVDETAVSRAVEYANLLQDRIGFKKAQSFLERFKEIIALVDEANEITQEMRSEDRLSMTARVLSDPFDYSDDAPAIVVRLSRHSEEGMVEPVCMWDTVEFLSRLDLMRNAYHEYCEEGVWEKGPLESDPWMQVSLVELEASVADIKAKVWLEAEAAMKLFVEERRKEKTTQQREQLKRSSTITRASETSPTTAGRGRADDRKRHKGETAAGDTEGWSIQRFEQMVRSAQADMELTQMESNIKKAARSASVVVHSMEELPVPKSPQMQTFSPPAAASRRNIRSSTVQSAPPRPPISSPSTPFFPQTQPDDAAVDRRDTLDSLVSWEMVPRESVASWQVVPSPLRQSRADVPAIEPPDRLPSAAPPTGLPAAAVPTGVRRWTEHGVLAQKEGATPKTVRIGGVETADQTNQPDQAAAAGGGEQGRRTSFALMNIFTDQVQKALVDQKKKRQEVERRRSQLHISQELAQGTVVTRAAVGRSSSRPLRAVTDTESFVPGGPTTTEGEGRGGEDDQGAKTVVEAVGEVLGRLYDRTKTQDENMADRIKQVAAQLKDGSGHEVASTEPLPLSSILEKIFDKMLATAEEKEAVEESGRPAGVNVHVQTMEQQQLLVHLPTTLIQPSSLDLLLRSYHALITAARQICAELSTSEAELLSIASAIMADVQIFDQLLGRATPAAAAAAAAAAAGTEGDDAQAAVESCLNRIESIFNVLYEQTFIVSQLDRYLTEHSKRYDSSRALLDSCPADSPERTIADGDSGGHQPRESVLAQDTHHQPPHAAITQPALPPQAAGVSVRPPIVQPNSNHMTRPFPSGRPSMIRGHMMPAPLFSPPQLPSGYVRPVMMPAQRPALWAAGRGR</sequence>
<gene>
    <name evidence="9" type="ORF">Vbra_14432</name>
</gene>
<feature type="domain" description="Kinesin motor" evidence="8">
    <location>
        <begin position="7"/>
        <end position="409"/>
    </location>
</feature>
<dbReference type="Gene3D" id="3.40.850.10">
    <property type="entry name" value="Kinesin motor domain"/>
    <property type="match status" value="1"/>
</dbReference>
<dbReference type="Gene3D" id="2.60.200.20">
    <property type="match status" value="1"/>
</dbReference>
<feature type="compositionally biased region" description="Basic and acidic residues" evidence="7">
    <location>
        <begin position="1163"/>
        <end position="1173"/>
    </location>
</feature>
<dbReference type="PROSITE" id="PS50067">
    <property type="entry name" value="KINESIN_MOTOR_2"/>
    <property type="match status" value="1"/>
</dbReference>